<dbReference type="CDD" id="cd17532">
    <property type="entry name" value="REC_LytTR_AlgR-like"/>
    <property type="match status" value="1"/>
</dbReference>
<dbReference type="Pfam" id="PF00072">
    <property type="entry name" value="Response_reg"/>
    <property type="match status" value="1"/>
</dbReference>
<keyword evidence="7" id="KW-1185">Reference proteome</keyword>
<organism evidence="6 7">
    <name type="scientific">Tepidibacter thalassicus DSM 15285</name>
    <dbReference type="NCBI Taxonomy" id="1123350"/>
    <lineage>
        <taxon>Bacteria</taxon>
        <taxon>Bacillati</taxon>
        <taxon>Bacillota</taxon>
        <taxon>Clostridia</taxon>
        <taxon>Peptostreptococcales</taxon>
        <taxon>Peptostreptococcaceae</taxon>
        <taxon>Tepidibacter</taxon>
    </lineage>
</organism>
<dbReference type="GO" id="GO:0000156">
    <property type="term" value="F:phosphorelay response regulator activity"/>
    <property type="evidence" value="ECO:0007669"/>
    <property type="project" value="InterPro"/>
</dbReference>
<comment type="function">
    <text evidence="2">May play the central regulatory role in sporulation. It may be an element of the effector pathway responsible for the activation of sporulation genes in response to nutritional stress. Spo0A may act in concert with spo0H (a sigma factor) to control the expression of some genes that are critical to the sporulation process.</text>
</comment>
<dbReference type="AlphaFoldDB" id="A0A1M5QHG7"/>
<dbReference type="InterPro" id="IPR046947">
    <property type="entry name" value="LytR-like"/>
</dbReference>
<dbReference type="EMBL" id="FQXH01000008">
    <property type="protein sequence ID" value="SHH13624.1"/>
    <property type="molecule type" value="Genomic_DNA"/>
</dbReference>
<dbReference type="PANTHER" id="PTHR37299:SF1">
    <property type="entry name" value="STAGE 0 SPORULATION PROTEIN A HOMOLOG"/>
    <property type="match status" value="1"/>
</dbReference>
<evidence type="ECO:0000256" key="1">
    <source>
        <dbReference type="ARBA" id="ARBA00018672"/>
    </source>
</evidence>
<dbReference type="STRING" id="1123350.SAMN02744040_00958"/>
<dbReference type="PANTHER" id="PTHR37299">
    <property type="entry name" value="TRANSCRIPTIONAL REGULATOR-RELATED"/>
    <property type="match status" value="1"/>
</dbReference>
<accession>A0A1M5QHG7</accession>
<sequence length="237" mass="28350">MVNCIIVDDEYPSKEELKYFIKNFSDINILKEFDNGVDALKYIEDNKVDIIFLDINMPNLDGMSLGRIISKFEYKPKIIFITAYKEYAIEAFEIEAFDYILKPYSEDRIVTILKKLEKIEFDRDKKCKFDRITLWKGEKMIVVNIEDIYYCMASERETLVYTKDEEYVVNMSISDFLNKLPKDKFFRSHRSYVLNIDKIKEIIPWFNNTYNIKLKDLDVEIPVSRKNIKKFKHIMGI</sequence>
<reference evidence="7" key="1">
    <citation type="submission" date="2016-11" db="EMBL/GenBank/DDBJ databases">
        <authorList>
            <person name="Varghese N."/>
            <person name="Submissions S."/>
        </authorList>
    </citation>
    <scope>NUCLEOTIDE SEQUENCE [LARGE SCALE GENOMIC DNA]</scope>
    <source>
        <strain evidence="7">DSM 15285</strain>
    </source>
</reference>
<dbReference type="PROSITE" id="PS50930">
    <property type="entry name" value="HTH_LYTTR"/>
    <property type="match status" value="1"/>
</dbReference>
<evidence type="ECO:0000256" key="2">
    <source>
        <dbReference type="ARBA" id="ARBA00024867"/>
    </source>
</evidence>
<proteinExistence type="predicted"/>
<dbReference type="PROSITE" id="PS50110">
    <property type="entry name" value="RESPONSE_REGULATORY"/>
    <property type="match status" value="1"/>
</dbReference>
<dbReference type="InterPro" id="IPR001789">
    <property type="entry name" value="Sig_transdc_resp-reg_receiver"/>
</dbReference>
<gene>
    <name evidence="6" type="ORF">SAMN02744040_00958</name>
</gene>
<feature type="domain" description="HTH LytTR-type" evidence="5">
    <location>
        <begin position="132"/>
        <end position="237"/>
    </location>
</feature>
<evidence type="ECO:0000259" key="4">
    <source>
        <dbReference type="PROSITE" id="PS50110"/>
    </source>
</evidence>
<protein>
    <recommendedName>
        <fullName evidence="1">Stage 0 sporulation protein A homolog</fullName>
    </recommendedName>
</protein>
<feature type="domain" description="Response regulatory" evidence="4">
    <location>
        <begin position="3"/>
        <end position="117"/>
    </location>
</feature>
<dbReference type="SMART" id="SM00448">
    <property type="entry name" value="REC"/>
    <property type="match status" value="1"/>
</dbReference>
<evidence type="ECO:0000259" key="5">
    <source>
        <dbReference type="PROSITE" id="PS50930"/>
    </source>
</evidence>
<dbReference type="Proteomes" id="UP000242520">
    <property type="component" value="Unassembled WGS sequence"/>
</dbReference>
<name>A0A1M5QHG7_9FIRM</name>
<keyword evidence="3" id="KW-0597">Phosphoprotein</keyword>
<dbReference type="Gene3D" id="2.20.25.10">
    <property type="match status" value="1"/>
</dbReference>
<evidence type="ECO:0000313" key="7">
    <source>
        <dbReference type="Proteomes" id="UP000242520"/>
    </source>
</evidence>
<dbReference type="SUPFAM" id="SSF52172">
    <property type="entry name" value="CheY-like"/>
    <property type="match status" value="1"/>
</dbReference>
<feature type="modified residue" description="4-aspartylphosphate" evidence="3">
    <location>
        <position position="54"/>
    </location>
</feature>
<dbReference type="Pfam" id="PF04397">
    <property type="entry name" value="LytTR"/>
    <property type="match status" value="1"/>
</dbReference>
<dbReference type="InterPro" id="IPR011006">
    <property type="entry name" value="CheY-like_superfamily"/>
</dbReference>
<dbReference type="InterPro" id="IPR007492">
    <property type="entry name" value="LytTR_DNA-bd_dom"/>
</dbReference>
<dbReference type="Gene3D" id="3.40.50.2300">
    <property type="match status" value="1"/>
</dbReference>
<evidence type="ECO:0000313" key="6">
    <source>
        <dbReference type="EMBL" id="SHH13624.1"/>
    </source>
</evidence>
<dbReference type="Gene3D" id="2.40.50.40">
    <property type="match status" value="1"/>
</dbReference>
<dbReference type="SMART" id="SM00850">
    <property type="entry name" value="LytTR"/>
    <property type="match status" value="1"/>
</dbReference>
<dbReference type="GO" id="GO:0003677">
    <property type="term" value="F:DNA binding"/>
    <property type="evidence" value="ECO:0007669"/>
    <property type="project" value="InterPro"/>
</dbReference>
<evidence type="ECO:0000256" key="3">
    <source>
        <dbReference type="PROSITE-ProRule" id="PRU00169"/>
    </source>
</evidence>